<dbReference type="Proteomes" id="UP001159364">
    <property type="component" value="Linkage Group LG09"/>
</dbReference>
<evidence type="ECO:0000313" key="10">
    <source>
        <dbReference type="Proteomes" id="UP001159364"/>
    </source>
</evidence>
<keyword evidence="3" id="KW-0808">Transferase</keyword>
<dbReference type="PANTHER" id="PTHR44167">
    <property type="entry name" value="OVARIAN-SPECIFIC SERINE/THREONINE-PROTEIN KINASE LOK-RELATED"/>
    <property type="match status" value="1"/>
</dbReference>
<dbReference type="InterPro" id="IPR011009">
    <property type="entry name" value="Kinase-like_dom_sf"/>
</dbReference>
<keyword evidence="10" id="KW-1185">Reference proteome</keyword>
<dbReference type="Pfam" id="PF00069">
    <property type="entry name" value="Pkinase"/>
    <property type="match status" value="2"/>
</dbReference>
<evidence type="ECO:0000256" key="1">
    <source>
        <dbReference type="ARBA" id="ARBA00012513"/>
    </source>
</evidence>
<keyword evidence="2" id="KW-0723">Serine/threonine-protein kinase</keyword>
<dbReference type="PROSITE" id="PS00108">
    <property type="entry name" value="PROTEIN_KINASE_ST"/>
    <property type="match status" value="1"/>
</dbReference>
<dbReference type="GO" id="GO:0005634">
    <property type="term" value="C:nucleus"/>
    <property type="evidence" value="ECO:0007669"/>
    <property type="project" value="TreeGrafter"/>
</dbReference>
<evidence type="ECO:0000256" key="2">
    <source>
        <dbReference type="ARBA" id="ARBA00022527"/>
    </source>
</evidence>
<evidence type="ECO:0000256" key="5">
    <source>
        <dbReference type="ARBA" id="ARBA00022777"/>
    </source>
</evidence>
<name>A0AAV8SQT2_9ROSI</name>
<feature type="region of interest" description="Disordered" evidence="7">
    <location>
        <begin position="384"/>
        <end position="436"/>
    </location>
</feature>
<dbReference type="GO" id="GO:0005524">
    <property type="term" value="F:ATP binding"/>
    <property type="evidence" value="ECO:0007669"/>
    <property type="project" value="UniProtKB-KW"/>
</dbReference>
<dbReference type="GO" id="GO:0044773">
    <property type="term" value="P:mitotic DNA damage checkpoint signaling"/>
    <property type="evidence" value="ECO:0007669"/>
    <property type="project" value="TreeGrafter"/>
</dbReference>
<feature type="domain" description="Protein kinase" evidence="8">
    <location>
        <begin position="444"/>
        <end position="911"/>
    </location>
</feature>
<evidence type="ECO:0000313" key="9">
    <source>
        <dbReference type="EMBL" id="KAJ8754385.1"/>
    </source>
</evidence>
<evidence type="ECO:0000256" key="6">
    <source>
        <dbReference type="ARBA" id="ARBA00022840"/>
    </source>
</evidence>
<keyword evidence="4" id="KW-0547">Nucleotide-binding</keyword>
<dbReference type="InterPro" id="IPR000719">
    <property type="entry name" value="Prot_kinase_dom"/>
</dbReference>
<keyword evidence="5" id="KW-0418">Kinase</keyword>
<feature type="region of interest" description="Disordered" evidence="7">
    <location>
        <begin position="343"/>
        <end position="365"/>
    </location>
</feature>
<gene>
    <name evidence="9" type="ORF">K2173_002836</name>
</gene>
<dbReference type="PROSITE" id="PS50011">
    <property type="entry name" value="PROTEIN_KINASE_DOM"/>
    <property type="match status" value="1"/>
</dbReference>
<protein>
    <recommendedName>
        <fullName evidence="1">non-specific serine/threonine protein kinase</fullName>
        <ecNumber evidence="1">2.7.11.1</ecNumber>
    </recommendedName>
</protein>
<feature type="compositionally biased region" description="Basic and acidic residues" evidence="7">
    <location>
        <begin position="395"/>
        <end position="422"/>
    </location>
</feature>
<keyword evidence="6" id="KW-0067">ATP-binding</keyword>
<dbReference type="EMBL" id="JAIWQS010000009">
    <property type="protein sequence ID" value="KAJ8754385.1"/>
    <property type="molecule type" value="Genomic_DNA"/>
</dbReference>
<dbReference type="Gene3D" id="1.10.510.10">
    <property type="entry name" value="Transferase(Phosphotransferase) domain 1"/>
    <property type="match status" value="2"/>
</dbReference>
<reference evidence="9 10" key="1">
    <citation type="submission" date="2021-09" db="EMBL/GenBank/DDBJ databases">
        <title>Genomic insights and catalytic innovation underlie evolution of tropane alkaloids biosynthesis.</title>
        <authorList>
            <person name="Wang Y.-J."/>
            <person name="Tian T."/>
            <person name="Huang J.-P."/>
            <person name="Huang S.-X."/>
        </authorList>
    </citation>
    <scope>NUCLEOTIDE SEQUENCE [LARGE SCALE GENOMIC DNA]</scope>
    <source>
        <strain evidence="9">KIB-2018</strain>
        <tissue evidence="9">Leaf</tissue>
    </source>
</reference>
<proteinExistence type="predicted"/>
<feature type="compositionally biased region" description="Polar residues" evidence="7">
    <location>
        <begin position="343"/>
        <end position="355"/>
    </location>
</feature>
<comment type="caution">
    <text evidence="9">The sequence shown here is derived from an EMBL/GenBank/DDBJ whole genome shotgun (WGS) entry which is preliminary data.</text>
</comment>
<dbReference type="InterPro" id="IPR008271">
    <property type="entry name" value="Ser/Thr_kinase_AS"/>
</dbReference>
<dbReference type="EC" id="2.7.11.1" evidence="1"/>
<sequence>MTTHFSDSQLAIFSSLFTSTTTTASVELQKAWHLLSLLLSTGFPTPPTDLASRCVLFNATSDLVLYLCSLPFTPISLTPDDCGNALVTVSPVAFCIFERLVSNFNYRMETKSFQSRRPLEDIARIYFRKRKRVQFDSEHEVINLEAPSRTRIRKSFYKVELNVGEGMNRCIHINSSFTPVKLSSIIWKSDLFPETANGNFGSKLKNIKQIEGEMCPGVPLEVKDQKRIMLCELDVGSTRPCQIMADEALSQEAKVYEIDLNNTPNFAVHQEDANQSSMLPLDSLNANDACNEANGCYIESVEAMQENEETFNCSEREKEAEEISQENTLLNKRSEVEDRRVNEMTSCDTRPSLAQKQLLKPDSKKIQSENGMNSRLQVLCQSPNNSNAMQFPQDGQRDQKTISKERNPKLKYDDPHGKETRRNAASSPHTDHLGSKERPCFESYVVEEEEGSGGYGIVYRARRKIDGTTVAIKCPHANAHRHHVSNEMRMLERFGGRNFIIKYEGCFKSGNSECFVLQHVEHDRPEVLKKEIDVYQLRWYGYCLFRALASLHKQGIVHRDVKPGNFLFSCKSNKGYLIDFNLAMDLHHKYSTTSKPKMENATSFDHVKPVNAKALPPAKSRRFTTAKSMVAINQKEKGFKSGLESKNLKRKPVDQTKASNELGGCNILRSQGEGSGITSIKDVTGTKTLSAERLREPLPCHGRKELINLLQGSIQTTNHEASSVSSSMRKRIAASPAKFDSSFYPTPMPQHFIGIVPNGTRDKGDGRHKKEGPCVGTKGFRAPEVLFRSLHQGPKVDIWSAGVTLLYLVTGRTPFFGDPEQNIKDIAKFRGNEDLWEVAKLHDRESSFPVDLYNMRFSPSITPIKWCKMNTRRRDFLDSVPTSLIDLIDKCLTVNPRLRISAENALKHEFFAPCHEELRNHRLLRQETKLDC</sequence>
<dbReference type="GO" id="GO:0004674">
    <property type="term" value="F:protein serine/threonine kinase activity"/>
    <property type="evidence" value="ECO:0007669"/>
    <property type="project" value="UniProtKB-KW"/>
</dbReference>
<dbReference type="SMART" id="SM00220">
    <property type="entry name" value="S_TKc"/>
    <property type="match status" value="1"/>
</dbReference>
<dbReference type="FunFam" id="1.10.510.10:FF:001893">
    <property type="entry name" value="Probable serine/threonine-protein kinase DDB_G0291918"/>
    <property type="match status" value="1"/>
</dbReference>
<evidence type="ECO:0000256" key="3">
    <source>
        <dbReference type="ARBA" id="ARBA00022679"/>
    </source>
</evidence>
<evidence type="ECO:0000256" key="7">
    <source>
        <dbReference type="SAM" id="MobiDB-lite"/>
    </source>
</evidence>
<dbReference type="SUPFAM" id="SSF56112">
    <property type="entry name" value="Protein kinase-like (PK-like)"/>
    <property type="match status" value="1"/>
</dbReference>
<dbReference type="FunFam" id="1.10.510.10:FF:001725">
    <property type="entry name" value="Kinase like protein"/>
    <property type="match status" value="1"/>
</dbReference>
<evidence type="ECO:0000256" key="4">
    <source>
        <dbReference type="ARBA" id="ARBA00022741"/>
    </source>
</evidence>
<dbReference type="PANTHER" id="PTHR44167:SF23">
    <property type="entry name" value="CDC7 KINASE, ISOFORM A-RELATED"/>
    <property type="match status" value="1"/>
</dbReference>
<organism evidence="9 10">
    <name type="scientific">Erythroxylum novogranatense</name>
    <dbReference type="NCBI Taxonomy" id="1862640"/>
    <lineage>
        <taxon>Eukaryota</taxon>
        <taxon>Viridiplantae</taxon>
        <taxon>Streptophyta</taxon>
        <taxon>Embryophyta</taxon>
        <taxon>Tracheophyta</taxon>
        <taxon>Spermatophyta</taxon>
        <taxon>Magnoliopsida</taxon>
        <taxon>eudicotyledons</taxon>
        <taxon>Gunneridae</taxon>
        <taxon>Pentapetalae</taxon>
        <taxon>rosids</taxon>
        <taxon>fabids</taxon>
        <taxon>Malpighiales</taxon>
        <taxon>Erythroxylaceae</taxon>
        <taxon>Erythroxylum</taxon>
    </lineage>
</organism>
<evidence type="ECO:0000259" key="8">
    <source>
        <dbReference type="PROSITE" id="PS50011"/>
    </source>
</evidence>
<accession>A0AAV8SQT2</accession>
<dbReference type="AlphaFoldDB" id="A0AAV8SQT2"/>